<accession>A0A3Q9ISM7</accession>
<dbReference type="Pfam" id="PF14080">
    <property type="entry name" value="DUF4261"/>
    <property type="match status" value="1"/>
</dbReference>
<dbReference type="AlphaFoldDB" id="A0A3Q9ISM7"/>
<evidence type="ECO:0000313" key="4">
    <source>
        <dbReference type="Proteomes" id="UP000270673"/>
    </source>
</evidence>
<keyword evidence="4" id="KW-1185">Reference proteome</keyword>
<feature type="domain" description="DUF4261" evidence="2">
    <location>
        <begin position="204"/>
        <end position="277"/>
    </location>
</feature>
<evidence type="ECO:0000259" key="2">
    <source>
        <dbReference type="Pfam" id="PF14080"/>
    </source>
</evidence>
<gene>
    <name evidence="3" type="ORF">D8S85_03205</name>
</gene>
<dbReference type="InterPro" id="IPR025357">
    <property type="entry name" value="DUF4261"/>
</dbReference>
<proteinExistence type="predicted"/>
<feature type="region of interest" description="Disordered" evidence="1">
    <location>
        <begin position="1"/>
        <end position="24"/>
    </location>
</feature>
<dbReference type="KEGG" id="buy:D8S85_03205"/>
<dbReference type="Proteomes" id="UP000270673">
    <property type="component" value="Chromosome"/>
</dbReference>
<reference evidence="3 4" key="1">
    <citation type="submission" date="2018-10" db="EMBL/GenBank/DDBJ databases">
        <title>Butyricimonas faecalis sp. nov., isolated from human faeces and emended description of the genus Butyricimonas.</title>
        <authorList>
            <person name="Le Roy T."/>
            <person name="Van der Smissen P."/>
            <person name="Paquot A."/>
            <person name="Delzenne N."/>
            <person name="Muccioli G."/>
            <person name="Collet J.-F."/>
            <person name="Cani P.D."/>
        </authorList>
    </citation>
    <scope>NUCLEOTIDE SEQUENCE [LARGE SCALE GENOMIC DNA]</scope>
    <source>
        <strain evidence="3 4">H184</strain>
    </source>
</reference>
<dbReference type="EMBL" id="CP032819">
    <property type="protein sequence ID" value="AZS31865.1"/>
    <property type="molecule type" value="Genomic_DNA"/>
</dbReference>
<name>A0A3Q9ISM7_9BACT</name>
<evidence type="ECO:0000313" key="3">
    <source>
        <dbReference type="EMBL" id="AZS31865.1"/>
    </source>
</evidence>
<organism evidence="3 4">
    <name type="scientific">Butyricimonas faecalis</name>
    <dbReference type="NCBI Taxonomy" id="2093856"/>
    <lineage>
        <taxon>Bacteria</taxon>
        <taxon>Pseudomonadati</taxon>
        <taxon>Bacteroidota</taxon>
        <taxon>Bacteroidia</taxon>
        <taxon>Bacteroidales</taxon>
        <taxon>Odoribacteraceae</taxon>
        <taxon>Butyricimonas</taxon>
    </lineage>
</organism>
<dbReference type="OrthoDB" id="4827574at2"/>
<sequence>MSKGLPFSAVTGVGEDDDDSEGGEDKAGTFCGSVLLDSVEFDMNGVLANLQAEWGIMSDRNLKDGFDEEMKTVGSTRVFYYGETVVAITLVPDRIPNNEAEYFAEANYLWPEAVEVTKTHKAHLLVAVLAYNLSPVEAGKLFVKVVATCLKQPNAIGVYVSGTVFQPDLYIEIADEMKKDDNFLPVINLIYFGVYRDESGNNAYTSGMQAFGKDEMEILGSKHDLIELHDLMFQIAYFLIDRDIVLHDGATLGNTEEQKLPIVRSEGVSVEGMSFKIAY</sequence>
<protein>
    <submittedName>
        <fullName evidence="3">DUF4261 domain-containing protein</fullName>
    </submittedName>
</protein>
<evidence type="ECO:0000256" key="1">
    <source>
        <dbReference type="SAM" id="MobiDB-lite"/>
    </source>
</evidence>